<name>A0A4Q4TQE3_9PEZI</name>
<dbReference type="PROSITE" id="PS51387">
    <property type="entry name" value="FAD_PCMH"/>
    <property type="match status" value="1"/>
</dbReference>
<dbReference type="InterPro" id="IPR006094">
    <property type="entry name" value="Oxid_FAD_bind_N"/>
</dbReference>
<dbReference type="Gene3D" id="3.40.462.20">
    <property type="match status" value="1"/>
</dbReference>
<dbReference type="Pfam" id="PF01565">
    <property type="entry name" value="FAD_binding_4"/>
    <property type="match status" value="1"/>
</dbReference>
<dbReference type="InterPro" id="IPR016169">
    <property type="entry name" value="FAD-bd_PCMH_sub2"/>
</dbReference>
<accession>A0A4Q4TQE3</accession>
<evidence type="ECO:0000313" key="9">
    <source>
        <dbReference type="Proteomes" id="UP000293360"/>
    </source>
</evidence>
<evidence type="ECO:0000313" key="8">
    <source>
        <dbReference type="EMBL" id="RYP07820.1"/>
    </source>
</evidence>
<sequence>MRQFLISARLAAVLFSVASILPVMAGTKDPQFPADIAVHYAGSDVFANATERWSIYEAPAFAAAVRPSNELEVAKVVEAARASKTPFLATGGRHGYGTTLGKLRNGLAIDLSKLNSIKIDAAAETATVGPGVKIAELIALLQEAGFEMPVGSCPSVGVIGATLGAGVGLFQGLFGLMIDALVSVRLVTANGNVVEASVCSNPELFWGIRGAGANFGIITSATYKLTKAVNGGQVFTADMIYPASLRMEYFNVLKTYENTMPAELAINTAITWNADTNETQVIGTFVYSGPEAEARRALAPFFDLNPPVVRSSVVPYSQVPFTVLFGMVSIMSQPGGIHDIFSANVLRFAVESFNTAFDKYDAFYKAHPDGRMSVGILESFANQAVAAVPHDATAYPWRESKGNFMFQMSWPELGNPVEEAANVLARELRDDFAATSGYPDLSVYVSYAHGDENIEQIYGKDKLPRLVALKRKWDPDNVFAYNNALPTNLP</sequence>
<dbReference type="InterPro" id="IPR016166">
    <property type="entry name" value="FAD-bd_PCMH"/>
</dbReference>
<keyword evidence="3 6" id="KW-0732">Signal</keyword>
<evidence type="ECO:0000256" key="4">
    <source>
        <dbReference type="ARBA" id="ARBA00022827"/>
    </source>
</evidence>
<evidence type="ECO:0000256" key="1">
    <source>
        <dbReference type="ARBA" id="ARBA00005466"/>
    </source>
</evidence>
<dbReference type="Gene3D" id="3.30.465.10">
    <property type="match status" value="1"/>
</dbReference>
<evidence type="ECO:0000256" key="6">
    <source>
        <dbReference type="SAM" id="SignalP"/>
    </source>
</evidence>
<dbReference type="AlphaFoldDB" id="A0A4Q4TQE3"/>
<keyword evidence="2" id="KW-0285">Flavoprotein</keyword>
<dbReference type="SUPFAM" id="SSF56176">
    <property type="entry name" value="FAD-binding/transporter-associated domain-like"/>
    <property type="match status" value="1"/>
</dbReference>
<evidence type="ECO:0000259" key="7">
    <source>
        <dbReference type="PROSITE" id="PS51387"/>
    </source>
</evidence>
<keyword evidence="4" id="KW-0274">FAD</keyword>
<feature type="domain" description="FAD-binding PCMH-type" evidence="7">
    <location>
        <begin position="56"/>
        <end position="228"/>
    </location>
</feature>
<proteinExistence type="inferred from homology"/>
<dbReference type="EMBL" id="QJNU01000080">
    <property type="protein sequence ID" value="RYP07820.1"/>
    <property type="molecule type" value="Genomic_DNA"/>
</dbReference>
<dbReference type="Pfam" id="PF08031">
    <property type="entry name" value="BBE"/>
    <property type="match status" value="1"/>
</dbReference>
<comment type="similarity">
    <text evidence="1">Belongs to the oxygen-dependent FAD-linked oxidoreductase family.</text>
</comment>
<dbReference type="GO" id="GO:0016491">
    <property type="term" value="F:oxidoreductase activity"/>
    <property type="evidence" value="ECO:0007669"/>
    <property type="project" value="UniProtKB-KW"/>
</dbReference>
<dbReference type="PANTHER" id="PTHR42973:SF32">
    <property type="entry name" value="FAD-LINKED OXIDOREDUCTASE AFOF"/>
    <property type="match status" value="1"/>
</dbReference>
<evidence type="ECO:0000256" key="2">
    <source>
        <dbReference type="ARBA" id="ARBA00022630"/>
    </source>
</evidence>
<organism evidence="8 9">
    <name type="scientific">Monosporascus ibericus</name>
    <dbReference type="NCBI Taxonomy" id="155417"/>
    <lineage>
        <taxon>Eukaryota</taxon>
        <taxon>Fungi</taxon>
        <taxon>Dikarya</taxon>
        <taxon>Ascomycota</taxon>
        <taxon>Pezizomycotina</taxon>
        <taxon>Sordariomycetes</taxon>
        <taxon>Xylariomycetidae</taxon>
        <taxon>Xylariales</taxon>
        <taxon>Xylariales incertae sedis</taxon>
        <taxon>Monosporascus</taxon>
    </lineage>
</organism>
<keyword evidence="5" id="KW-0560">Oxidoreductase</keyword>
<reference evidence="8 9" key="1">
    <citation type="submission" date="2018-06" db="EMBL/GenBank/DDBJ databases">
        <title>Complete Genomes of Monosporascus.</title>
        <authorList>
            <person name="Robinson A.J."/>
            <person name="Natvig D.O."/>
        </authorList>
    </citation>
    <scope>NUCLEOTIDE SEQUENCE [LARGE SCALE GENOMIC DNA]</scope>
    <source>
        <strain evidence="8 9">CBS 110550</strain>
    </source>
</reference>
<dbReference type="InterPro" id="IPR050416">
    <property type="entry name" value="FAD-linked_Oxidoreductase"/>
</dbReference>
<dbReference type="OrthoDB" id="415825at2759"/>
<gene>
    <name evidence="8" type="ORF">DL764_002275</name>
</gene>
<evidence type="ECO:0000256" key="5">
    <source>
        <dbReference type="ARBA" id="ARBA00023002"/>
    </source>
</evidence>
<feature type="signal peptide" evidence="6">
    <location>
        <begin position="1"/>
        <end position="25"/>
    </location>
</feature>
<dbReference type="GO" id="GO:0071949">
    <property type="term" value="F:FAD binding"/>
    <property type="evidence" value="ECO:0007669"/>
    <property type="project" value="InterPro"/>
</dbReference>
<dbReference type="InterPro" id="IPR012951">
    <property type="entry name" value="BBE"/>
</dbReference>
<feature type="chain" id="PRO_5020483322" description="FAD-binding PCMH-type domain-containing protein" evidence="6">
    <location>
        <begin position="26"/>
        <end position="490"/>
    </location>
</feature>
<dbReference type="PANTHER" id="PTHR42973">
    <property type="entry name" value="BINDING OXIDOREDUCTASE, PUTATIVE (AFU_ORTHOLOGUE AFUA_1G17690)-RELATED"/>
    <property type="match status" value="1"/>
</dbReference>
<comment type="caution">
    <text evidence="8">The sequence shown here is derived from an EMBL/GenBank/DDBJ whole genome shotgun (WGS) entry which is preliminary data.</text>
</comment>
<protein>
    <recommendedName>
        <fullName evidence="7">FAD-binding PCMH-type domain-containing protein</fullName>
    </recommendedName>
</protein>
<dbReference type="InterPro" id="IPR036318">
    <property type="entry name" value="FAD-bd_PCMH-like_sf"/>
</dbReference>
<dbReference type="STRING" id="155417.A0A4Q4TQE3"/>
<dbReference type="Proteomes" id="UP000293360">
    <property type="component" value="Unassembled WGS sequence"/>
</dbReference>
<evidence type="ECO:0000256" key="3">
    <source>
        <dbReference type="ARBA" id="ARBA00022729"/>
    </source>
</evidence>
<keyword evidence="9" id="KW-1185">Reference proteome</keyword>